<dbReference type="GO" id="GO:0000703">
    <property type="term" value="F:oxidized pyrimidine nucleobase lesion DNA N-glycosylase activity"/>
    <property type="evidence" value="ECO:0007669"/>
    <property type="project" value="TreeGrafter"/>
</dbReference>
<dbReference type="GO" id="GO:0006285">
    <property type="term" value="P:base-excision repair, AP site formation"/>
    <property type="evidence" value="ECO:0007669"/>
    <property type="project" value="InterPro"/>
</dbReference>
<evidence type="ECO:0000256" key="5">
    <source>
        <dbReference type="ARBA" id="ARBA00023204"/>
    </source>
</evidence>
<dbReference type="Proteomes" id="UP001150569">
    <property type="component" value="Unassembled WGS sequence"/>
</dbReference>
<feature type="transmembrane region" description="Helical" evidence="10">
    <location>
        <begin position="47"/>
        <end position="70"/>
    </location>
</feature>
<dbReference type="InterPro" id="IPR023170">
    <property type="entry name" value="HhH_base_excis_C"/>
</dbReference>
<comment type="catalytic activity">
    <reaction evidence="8">
        <text>2'-deoxyribonucleotide-(2'-deoxyribose 5'-phosphate)-2'-deoxyribonucleotide-DNA = a 3'-end 2'-deoxyribonucleotide-(2,3-dehydro-2,3-deoxyribose 5'-phosphate)-DNA + a 5'-end 5'-phospho-2'-deoxyribonucleoside-DNA + H(+)</text>
        <dbReference type="Rhea" id="RHEA:66592"/>
        <dbReference type="Rhea" id="RHEA-COMP:13180"/>
        <dbReference type="Rhea" id="RHEA-COMP:16897"/>
        <dbReference type="Rhea" id="RHEA-COMP:17067"/>
        <dbReference type="ChEBI" id="CHEBI:15378"/>
        <dbReference type="ChEBI" id="CHEBI:136412"/>
        <dbReference type="ChEBI" id="CHEBI:157695"/>
        <dbReference type="ChEBI" id="CHEBI:167181"/>
        <dbReference type="EC" id="4.2.99.18"/>
    </reaction>
</comment>
<keyword evidence="6 12" id="KW-0456">Lyase</keyword>
<organism evidence="12 13">
    <name type="scientific">Tieghemiomyces parasiticus</name>
    <dbReference type="NCBI Taxonomy" id="78921"/>
    <lineage>
        <taxon>Eukaryota</taxon>
        <taxon>Fungi</taxon>
        <taxon>Fungi incertae sedis</taxon>
        <taxon>Zoopagomycota</taxon>
        <taxon>Kickxellomycotina</taxon>
        <taxon>Dimargaritomycetes</taxon>
        <taxon>Dimargaritales</taxon>
        <taxon>Dimargaritaceae</taxon>
        <taxon>Tieghemiomyces</taxon>
    </lineage>
</organism>
<evidence type="ECO:0000256" key="2">
    <source>
        <dbReference type="ARBA" id="ARBA00012720"/>
    </source>
</evidence>
<keyword evidence="5" id="KW-0234">DNA repair</keyword>
<feature type="domain" description="F-box" evidence="11">
    <location>
        <begin position="80"/>
        <end position="129"/>
    </location>
</feature>
<evidence type="ECO:0000313" key="12">
    <source>
        <dbReference type="EMBL" id="KAJ1929614.1"/>
    </source>
</evidence>
<dbReference type="PROSITE" id="PS50181">
    <property type="entry name" value="FBOX"/>
    <property type="match status" value="1"/>
</dbReference>
<dbReference type="EC" id="4.2.99.18" evidence="2"/>
<evidence type="ECO:0000259" key="11">
    <source>
        <dbReference type="PROSITE" id="PS50181"/>
    </source>
</evidence>
<evidence type="ECO:0000256" key="1">
    <source>
        <dbReference type="ARBA" id="ARBA00008343"/>
    </source>
</evidence>
<dbReference type="InterPro" id="IPR003265">
    <property type="entry name" value="HhH-GPD_domain"/>
</dbReference>
<comment type="similarity">
    <text evidence="1">Belongs to the Nth/MutY family.</text>
</comment>
<keyword evidence="13" id="KW-1185">Reference proteome</keyword>
<dbReference type="PANTHER" id="PTHR43286:SF1">
    <property type="entry name" value="ENDONUCLEASE III-LIKE PROTEIN 1"/>
    <property type="match status" value="1"/>
</dbReference>
<feature type="compositionally biased region" description="Polar residues" evidence="9">
    <location>
        <begin position="435"/>
        <end position="444"/>
    </location>
</feature>
<evidence type="ECO:0000256" key="6">
    <source>
        <dbReference type="ARBA" id="ARBA00023239"/>
    </source>
</evidence>
<evidence type="ECO:0000256" key="9">
    <source>
        <dbReference type="SAM" id="MobiDB-lite"/>
    </source>
</evidence>
<dbReference type="EMBL" id="JANBPT010000030">
    <property type="protein sequence ID" value="KAJ1929614.1"/>
    <property type="molecule type" value="Genomic_DNA"/>
</dbReference>
<dbReference type="PANTHER" id="PTHR43286">
    <property type="entry name" value="ENDONUCLEASE III-LIKE PROTEIN 1"/>
    <property type="match status" value="1"/>
</dbReference>
<keyword evidence="10" id="KW-1133">Transmembrane helix</keyword>
<evidence type="ECO:0000256" key="7">
    <source>
        <dbReference type="ARBA" id="ARBA00023295"/>
    </source>
</evidence>
<dbReference type="GO" id="GO:0140078">
    <property type="term" value="F:class I DNA-(apurinic or apyrimidinic site) endonuclease activity"/>
    <property type="evidence" value="ECO:0007669"/>
    <property type="project" value="UniProtKB-EC"/>
</dbReference>
<comment type="caution">
    <text evidence="12">The sequence shown here is derived from an EMBL/GenBank/DDBJ whole genome shotgun (WGS) entry which is preliminary data.</text>
</comment>
<feature type="non-terminal residue" evidence="12">
    <location>
        <position position="720"/>
    </location>
</feature>
<dbReference type="Pfam" id="PF00730">
    <property type="entry name" value="HhH-GPD"/>
    <property type="match status" value="1"/>
</dbReference>
<proteinExistence type="inferred from homology"/>
<dbReference type="GO" id="GO:0005634">
    <property type="term" value="C:nucleus"/>
    <property type="evidence" value="ECO:0007669"/>
    <property type="project" value="InterPro"/>
</dbReference>
<name>A0A9W8E2X2_9FUNG</name>
<dbReference type="Gene3D" id="1.10.340.30">
    <property type="entry name" value="Hypothetical protein, domain 2"/>
    <property type="match status" value="1"/>
</dbReference>
<dbReference type="AlphaFoldDB" id="A0A9W8E2X2"/>
<evidence type="ECO:0000256" key="3">
    <source>
        <dbReference type="ARBA" id="ARBA00022763"/>
    </source>
</evidence>
<keyword evidence="10" id="KW-0472">Membrane</keyword>
<evidence type="ECO:0000256" key="8">
    <source>
        <dbReference type="ARBA" id="ARBA00044632"/>
    </source>
</evidence>
<keyword evidence="3" id="KW-0227">DNA damage</keyword>
<dbReference type="HAMAP" id="MF_03183">
    <property type="entry name" value="Endonuclease_III_Nth"/>
    <property type="match status" value="1"/>
</dbReference>
<dbReference type="CDD" id="cd00056">
    <property type="entry name" value="ENDO3c"/>
    <property type="match status" value="1"/>
</dbReference>
<dbReference type="SUPFAM" id="SSF48150">
    <property type="entry name" value="DNA-glycosylase"/>
    <property type="match status" value="1"/>
</dbReference>
<accession>A0A9W8E2X2</accession>
<dbReference type="InterPro" id="IPR030841">
    <property type="entry name" value="NTH1"/>
</dbReference>
<dbReference type="InterPro" id="IPR001810">
    <property type="entry name" value="F-box_dom"/>
</dbReference>
<keyword evidence="10" id="KW-0812">Transmembrane</keyword>
<dbReference type="FunFam" id="1.10.340.30:FF:000001">
    <property type="entry name" value="Endonuclease III"/>
    <property type="match status" value="1"/>
</dbReference>
<dbReference type="CDD" id="cd09917">
    <property type="entry name" value="F-box_SF"/>
    <property type="match status" value="1"/>
</dbReference>
<evidence type="ECO:0000313" key="13">
    <source>
        <dbReference type="Proteomes" id="UP001150569"/>
    </source>
</evidence>
<evidence type="ECO:0000256" key="10">
    <source>
        <dbReference type="SAM" id="Phobius"/>
    </source>
</evidence>
<gene>
    <name evidence="12" type="primary">NTH1_1</name>
    <name evidence="12" type="ORF">IWQ60_001044</name>
</gene>
<dbReference type="OrthoDB" id="2099276at2759"/>
<dbReference type="InterPro" id="IPR036047">
    <property type="entry name" value="F-box-like_dom_sf"/>
</dbReference>
<reference evidence="12" key="1">
    <citation type="submission" date="2022-07" db="EMBL/GenBank/DDBJ databases">
        <title>Phylogenomic reconstructions and comparative analyses of Kickxellomycotina fungi.</title>
        <authorList>
            <person name="Reynolds N.K."/>
            <person name="Stajich J.E."/>
            <person name="Barry K."/>
            <person name="Grigoriev I.V."/>
            <person name="Crous P."/>
            <person name="Smith M.E."/>
        </authorList>
    </citation>
    <scope>NUCLEOTIDE SEQUENCE</scope>
    <source>
        <strain evidence="12">RSA 861</strain>
    </source>
</reference>
<sequence>MEVRVAPGPMHHGDMKQIEITCVDGPIVSNKVITARRMAQIQPSFKFIIPSLTAMLAQFIGSAIILAFVWTTTVVAVPSLTTLQALPPELLQSVTGYLDCNGAAQFSQTCRSIHKVIDDANHTRLLKAMSTRALAGYIPITEPIDYNHIGTAIVPDGDVDVYQYCISEVLGEEPIAATDAAREEPNEPISTWIAGEVRAFRPELDKIQAATSRLILSETIDGPKLARQDPVAHAAAVGHIPFLVQLVRLSNDPDFQIALQQAVLQNIPVSHIQFATVLASPPLDRRTETMPNRRQQAQPSQFATSLDLLTRSLPQSIYTSTVLVLAAQGRPGPLLRFTSPRSYYPGEVLSINPETDLSPACLSLVVAADYGHLSIFQDRGPHKVDSHQLVTAYRYATHMGMRRAAEVLKAFIPASEMNPGQIWFSPPPARPLLQHQQTELTDSTTETRHAPVKAEPSTTPTKLSKRAKTAPAKPLDATLAKAKARKIKSETLDADVALDPAPATPVQDPAVNPQPAPEHWAEVYDRIKTYRAVHEAPVDTMGCERLADQTIADPKTYRFQTLVSLMLSAMTKDATTATAVRNLQKIGLTVDNVIATPVEEIDACINKVGFHVRKAGFIKQAAEICRDQYDGDIPGTLVELVALPGVGPKMVAWKKNVGIGVDVHVDRISHRLGWVDASAKTPEHSRKQLEAWLPEDRWTEINPLLVGFGQLVCRAIGPKC</sequence>
<dbReference type="SMART" id="SM00478">
    <property type="entry name" value="ENDO3c"/>
    <property type="match status" value="1"/>
</dbReference>
<evidence type="ECO:0000256" key="4">
    <source>
        <dbReference type="ARBA" id="ARBA00022801"/>
    </source>
</evidence>
<dbReference type="Gene3D" id="1.10.1670.10">
    <property type="entry name" value="Helix-hairpin-Helix base-excision DNA repair enzymes (C-terminal)"/>
    <property type="match status" value="1"/>
</dbReference>
<dbReference type="InterPro" id="IPR011257">
    <property type="entry name" value="DNA_glycosylase"/>
</dbReference>
<protein>
    <recommendedName>
        <fullName evidence="2">DNA-(apurinic or apyrimidinic site) lyase</fullName>
        <ecNumber evidence="2">4.2.99.18</ecNumber>
    </recommendedName>
</protein>
<keyword evidence="4" id="KW-0378">Hydrolase</keyword>
<dbReference type="SUPFAM" id="SSF81383">
    <property type="entry name" value="F-box domain"/>
    <property type="match status" value="1"/>
</dbReference>
<dbReference type="GO" id="GO:0006289">
    <property type="term" value="P:nucleotide-excision repair"/>
    <property type="evidence" value="ECO:0007669"/>
    <property type="project" value="TreeGrafter"/>
</dbReference>
<feature type="region of interest" description="Disordered" evidence="9">
    <location>
        <begin position="435"/>
        <end position="473"/>
    </location>
</feature>
<keyword evidence="7" id="KW-0326">Glycosidase</keyword>